<dbReference type="OrthoDB" id="6466977at2"/>
<evidence type="ECO:0000313" key="3">
    <source>
        <dbReference type="Proteomes" id="UP000255129"/>
    </source>
</evidence>
<dbReference type="AlphaFoldDB" id="A0A379G8N5"/>
<gene>
    <name evidence="2" type="ORF">NCTC12026_03719</name>
</gene>
<feature type="chain" id="PRO_5016739327" evidence="1">
    <location>
        <begin position="27"/>
        <end position="110"/>
    </location>
</feature>
<dbReference type="RefSeq" id="WP_006816247.1">
    <property type="nucleotide sequence ID" value="NZ_AP018946.1"/>
</dbReference>
<protein>
    <submittedName>
        <fullName evidence="2">Uncharacterized protein</fullName>
    </submittedName>
</protein>
<dbReference type="Proteomes" id="UP000255129">
    <property type="component" value="Unassembled WGS sequence"/>
</dbReference>
<dbReference type="EMBL" id="UGUA01000002">
    <property type="protein sequence ID" value="SUC37241.1"/>
    <property type="molecule type" value="Genomic_DNA"/>
</dbReference>
<evidence type="ECO:0000313" key="2">
    <source>
        <dbReference type="EMBL" id="SUC37241.1"/>
    </source>
</evidence>
<keyword evidence="1" id="KW-0732">Signal</keyword>
<sequence length="110" mass="12399">MLNKTISTLLSTLLISSVLFTSQALAKGNQTTVTFKAAIVIPPCSYNVQDNNMNLNCFNQTKNKMESTAIDFKKQSKSLDWKELSDNRGIYQLKWTNQDKGFAMFSVQHA</sequence>
<name>A0A379G8N5_9GAMM</name>
<proteinExistence type="predicted"/>
<organism evidence="2 3">
    <name type="scientific">Providencia rustigianii</name>
    <dbReference type="NCBI Taxonomy" id="158850"/>
    <lineage>
        <taxon>Bacteria</taxon>
        <taxon>Pseudomonadati</taxon>
        <taxon>Pseudomonadota</taxon>
        <taxon>Gammaproteobacteria</taxon>
        <taxon>Enterobacterales</taxon>
        <taxon>Morganellaceae</taxon>
        <taxon>Providencia</taxon>
    </lineage>
</organism>
<feature type="signal peptide" evidence="1">
    <location>
        <begin position="1"/>
        <end position="26"/>
    </location>
</feature>
<evidence type="ECO:0000256" key="1">
    <source>
        <dbReference type="SAM" id="SignalP"/>
    </source>
</evidence>
<accession>A0A379G8N5</accession>
<reference evidence="2 3" key="1">
    <citation type="submission" date="2018-06" db="EMBL/GenBank/DDBJ databases">
        <authorList>
            <consortium name="Pathogen Informatics"/>
            <person name="Doyle S."/>
        </authorList>
    </citation>
    <scope>NUCLEOTIDE SEQUENCE [LARGE SCALE GENOMIC DNA]</scope>
    <source>
        <strain evidence="2 3">NCTC12026</strain>
    </source>
</reference>